<proteinExistence type="predicted"/>
<dbReference type="Proteomes" id="UP000234661">
    <property type="component" value="Unassembled WGS sequence"/>
</dbReference>
<feature type="non-terminal residue" evidence="1">
    <location>
        <position position="1"/>
    </location>
</feature>
<dbReference type="AlphaFoldDB" id="A0A2J4YTP9"/>
<accession>A0A2J4YTP9</accession>
<reference evidence="1 2" key="2">
    <citation type="submission" date="2018-01" db="EMBL/GenBank/DDBJ databases">
        <title>Genomic study of Klebsiella pneumoniae.</title>
        <authorList>
            <person name="Yang Y."/>
            <person name="Bicalho R."/>
        </authorList>
    </citation>
    <scope>NUCLEOTIDE SEQUENCE [LARGE SCALE GENOMIC DNA]</scope>
    <source>
        <strain evidence="1 2">A2</strain>
    </source>
</reference>
<name>A0A2J4YTP9_9ENTR</name>
<evidence type="ECO:0000313" key="2">
    <source>
        <dbReference type="Proteomes" id="UP000234661"/>
    </source>
</evidence>
<dbReference type="SUPFAM" id="SSF50331">
    <property type="entry name" value="MOP-like"/>
    <property type="match status" value="1"/>
</dbReference>
<protein>
    <submittedName>
        <fullName evidence="1">Lipase</fullName>
    </submittedName>
</protein>
<organism evidence="1 2">
    <name type="scientific">Klebsiella michiganensis</name>
    <dbReference type="NCBI Taxonomy" id="1134687"/>
    <lineage>
        <taxon>Bacteria</taxon>
        <taxon>Pseudomonadati</taxon>
        <taxon>Pseudomonadota</taxon>
        <taxon>Gammaproteobacteria</taxon>
        <taxon>Enterobacterales</taxon>
        <taxon>Enterobacteriaceae</taxon>
        <taxon>Klebsiella/Raoultella group</taxon>
        <taxon>Klebsiella</taxon>
    </lineage>
</organism>
<comment type="caution">
    <text evidence="1">The sequence shown here is derived from an EMBL/GenBank/DDBJ whole genome shotgun (WGS) entry which is preliminary data.</text>
</comment>
<dbReference type="EMBL" id="PIET01000917">
    <property type="protein sequence ID" value="PLM54164.1"/>
    <property type="molecule type" value="Genomic_DNA"/>
</dbReference>
<reference evidence="1 2" key="1">
    <citation type="submission" date="2017-11" db="EMBL/GenBank/DDBJ databases">
        <authorList>
            <person name="Han C.G."/>
        </authorList>
    </citation>
    <scope>NUCLEOTIDE SEQUENCE [LARGE SCALE GENOMIC DNA]</scope>
    <source>
        <strain evidence="1 2">A2</strain>
    </source>
</reference>
<dbReference type="InterPro" id="IPR008995">
    <property type="entry name" value="Mo/tungstate-bd_C_term_dom"/>
</dbReference>
<evidence type="ECO:0000313" key="1">
    <source>
        <dbReference type="EMBL" id="PLM54164.1"/>
    </source>
</evidence>
<gene>
    <name evidence="1" type="ORF">CWM85_24115</name>
</gene>
<sequence>VGEEATAVIRVERLRIASAPEENMLALPLLTSMYLGDRWEYLFRTEGDDFAIRAYGSALRDAERCHLALPVSDLWIFPKG</sequence>